<name>A9XCD3_PETMA</name>
<evidence type="ECO:0000256" key="1">
    <source>
        <dbReference type="ARBA" id="ARBA00004651"/>
    </source>
</evidence>
<dbReference type="FunFam" id="1.20.1070.10:FF:000199">
    <property type="entry name" value="Gonadotropin-releasing hormone II receptor"/>
    <property type="match status" value="1"/>
</dbReference>
<dbReference type="InterPro" id="IPR001658">
    <property type="entry name" value="GphnRH_fam_rcpt"/>
</dbReference>
<dbReference type="PANTHER" id="PTHR24241:SF69">
    <property type="entry name" value="GONADOTROPIN-RELEASING HORMONE II RECEPTOR-RELATED"/>
    <property type="match status" value="1"/>
</dbReference>
<keyword evidence="16" id="KW-1185">Reference proteome</keyword>
<keyword evidence="10" id="KW-0807">Transducer</keyword>
<gene>
    <name evidence="15" type="primary">gnrhr1a</name>
    <name evidence="17 18" type="synonym">LOC103091739</name>
</gene>
<dbReference type="InterPro" id="IPR017452">
    <property type="entry name" value="GPCR_Rhodpsn_7TM"/>
</dbReference>
<keyword evidence="7 12" id="KW-0472">Membrane</keyword>
<feature type="domain" description="G-protein coupled receptors family 1 profile" evidence="13">
    <location>
        <begin position="68"/>
        <end position="335"/>
    </location>
</feature>
<dbReference type="EMBL" id="EF166081">
    <property type="protein sequence ID" value="ABO77117.1"/>
    <property type="molecule type" value="Genomic_DNA"/>
</dbReference>
<keyword evidence="3" id="KW-0597">Phosphoprotein</keyword>
<dbReference type="AlphaFoldDB" id="A9XCD3"/>
<keyword evidence="5 12" id="KW-1133">Transmembrane helix</keyword>
<evidence type="ECO:0000256" key="7">
    <source>
        <dbReference type="ARBA" id="ARBA00023136"/>
    </source>
</evidence>
<evidence type="ECO:0000313" key="16">
    <source>
        <dbReference type="Proteomes" id="UP001318040"/>
    </source>
</evidence>
<evidence type="ECO:0000256" key="10">
    <source>
        <dbReference type="ARBA" id="ARBA00023224"/>
    </source>
</evidence>
<evidence type="ECO:0000259" key="13">
    <source>
        <dbReference type="PROSITE" id="PS50262"/>
    </source>
</evidence>
<evidence type="ECO:0000256" key="5">
    <source>
        <dbReference type="ARBA" id="ARBA00022989"/>
    </source>
</evidence>
<dbReference type="PRINTS" id="PR00529">
    <property type="entry name" value="GNADOTRPHINR"/>
</dbReference>
<evidence type="ECO:0000313" key="15">
    <source>
        <dbReference type="EMBL" id="ABO77117.1"/>
    </source>
</evidence>
<dbReference type="InterPro" id="IPR000276">
    <property type="entry name" value="GPCR_Rhodpsn"/>
</dbReference>
<proteinExistence type="evidence at transcript level"/>
<dbReference type="KEGG" id="pmrn:103091739"/>
<evidence type="ECO:0000313" key="14">
    <source>
        <dbReference type="EMBL" id="AAQ04564.1"/>
    </source>
</evidence>
<reference evidence="16" key="4">
    <citation type="submission" date="2025-05" db="UniProtKB">
        <authorList>
            <consortium name="RefSeq"/>
        </authorList>
    </citation>
    <scope>NUCLEOTIDE SEQUENCE [LARGE SCALE GENOMIC DNA]</scope>
    <source>
        <tissue evidence="18">Sperm</tissue>
    </source>
</reference>
<keyword evidence="2" id="KW-1003">Cell membrane</keyword>
<reference evidence="15" key="2">
    <citation type="submission" date="2006-12" db="EMBL/GenBank/DDBJ databases">
        <title>Gonadotropin-releasing hormone receptors in Petromyzon marinus.</title>
        <authorList>
            <person name="Ikemoto T."/>
            <person name="Park M.K."/>
        </authorList>
    </citation>
    <scope>NUCLEOTIDE SEQUENCE</scope>
</reference>
<feature type="transmembrane region" description="Helical" evidence="12">
    <location>
        <begin position="280"/>
        <end position="302"/>
    </location>
</feature>
<dbReference type="GO" id="GO:0032870">
    <property type="term" value="P:cellular response to hormone stimulus"/>
    <property type="evidence" value="ECO:0007669"/>
    <property type="project" value="TreeGrafter"/>
</dbReference>
<evidence type="ECO:0000256" key="12">
    <source>
        <dbReference type="SAM" id="Phobius"/>
    </source>
</evidence>
<feature type="transmembrane region" description="Helical" evidence="12">
    <location>
        <begin position="322"/>
        <end position="342"/>
    </location>
</feature>
<dbReference type="RefSeq" id="XP_032802868.1">
    <property type="nucleotide sequence ID" value="XM_032946977.1"/>
</dbReference>
<reference evidence="17" key="3">
    <citation type="submission" date="2025-04" db="UniProtKB">
        <authorList>
            <consortium name="RefSeq"/>
        </authorList>
    </citation>
    <scope>IDENTIFICATION</scope>
    <source>
        <tissue evidence="17">Sperm</tissue>
    </source>
</reference>
<feature type="transmembrane region" description="Helical" evidence="12">
    <location>
        <begin position="169"/>
        <end position="191"/>
    </location>
</feature>
<feature type="transmembrane region" description="Helical" evidence="12">
    <location>
        <begin position="217"/>
        <end position="243"/>
    </location>
</feature>
<dbReference type="EMBL" id="AF439802">
    <property type="protein sequence ID" value="AAQ04564.1"/>
    <property type="molecule type" value="mRNA"/>
</dbReference>
<evidence type="ECO:0000256" key="8">
    <source>
        <dbReference type="ARBA" id="ARBA00023157"/>
    </source>
</evidence>
<dbReference type="PANTHER" id="PTHR24241">
    <property type="entry name" value="NEUROPEPTIDE RECEPTOR-RELATED G-PROTEIN COUPLED RECEPTOR"/>
    <property type="match status" value="1"/>
</dbReference>
<feature type="transmembrane region" description="Helical" evidence="12">
    <location>
        <begin position="128"/>
        <end position="148"/>
    </location>
</feature>
<dbReference type="GO" id="GO:0042277">
    <property type="term" value="F:peptide binding"/>
    <property type="evidence" value="ECO:0007669"/>
    <property type="project" value="TreeGrafter"/>
</dbReference>
<dbReference type="PROSITE" id="PS50262">
    <property type="entry name" value="G_PROTEIN_RECEP_F1_2"/>
    <property type="match status" value="1"/>
</dbReference>
<evidence type="ECO:0000256" key="2">
    <source>
        <dbReference type="ARBA" id="ARBA00022475"/>
    </source>
</evidence>
<feature type="transmembrane region" description="Helical" evidence="12">
    <location>
        <begin position="89"/>
        <end position="108"/>
    </location>
</feature>
<evidence type="ECO:0000256" key="3">
    <source>
        <dbReference type="ARBA" id="ARBA00022553"/>
    </source>
</evidence>
<accession>A9XCD3</accession>
<dbReference type="RefSeq" id="XP_032802858.1">
    <property type="nucleotide sequence ID" value="XM_032946967.1"/>
</dbReference>
<dbReference type="GO" id="GO:0016500">
    <property type="term" value="F:protein-hormone receptor activity"/>
    <property type="evidence" value="ECO:0007669"/>
    <property type="project" value="InterPro"/>
</dbReference>
<dbReference type="OrthoDB" id="6022667at2759"/>
<dbReference type="SUPFAM" id="SSF81321">
    <property type="entry name" value="Family A G protein-coupled receptor-like"/>
    <property type="match status" value="1"/>
</dbReference>
<protein>
    <recommendedName>
        <fullName evidence="11">Type II GnRH receptor</fullName>
    </recommendedName>
</protein>
<evidence type="ECO:0000256" key="9">
    <source>
        <dbReference type="ARBA" id="ARBA00023170"/>
    </source>
</evidence>
<organism evidence="15">
    <name type="scientific">Petromyzon marinus</name>
    <name type="common">Sea lamprey</name>
    <dbReference type="NCBI Taxonomy" id="7757"/>
    <lineage>
        <taxon>Eukaryota</taxon>
        <taxon>Metazoa</taxon>
        <taxon>Chordata</taxon>
        <taxon>Craniata</taxon>
        <taxon>Vertebrata</taxon>
        <taxon>Cyclostomata</taxon>
        <taxon>Hyperoartia</taxon>
        <taxon>Petromyzontiformes</taxon>
        <taxon>Petromyzontidae</taxon>
        <taxon>Petromyzon</taxon>
    </lineage>
</organism>
<dbReference type="GO" id="GO:0005886">
    <property type="term" value="C:plasma membrane"/>
    <property type="evidence" value="ECO:0007669"/>
    <property type="project" value="UniProtKB-SubCell"/>
</dbReference>
<dbReference type="PRINTS" id="PR00237">
    <property type="entry name" value="GPCRRHODOPSN"/>
</dbReference>
<dbReference type="Gene3D" id="1.20.1070.10">
    <property type="entry name" value="Rhodopsin 7-helix transmembrane proteins"/>
    <property type="match status" value="1"/>
</dbReference>
<evidence type="ECO:0000313" key="18">
    <source>
        <dbReference type="RefSeq" id="XP_032802868.1"/>
    </source>
</evidence>
<feature type="transmembrane region" description="Helical" evidence="12">
    <location>
        <begin position="55"/>
        <end position="77"/>
    </location>
</feature>
<dbReference type="Proteomes" id="UP001318040">
    <property type="component" value="Chromosome 1"/>
</dbReference>
<reference evidence="14" key="1">
    <citation type="journal article" date="2005" name="Endocrinology">
        <title>Cloning and characterization of a functional type II gonadotropin-releasing hormone receptor with a lengthy carboxy-terminal tail from an ancestral vertebrate, the sea lamprey.</title>
        <authorList>
            <person name="Silver M.R."/>
            <person name="Nucci N.V."/>
            <person name="Root A.R."/>
            <person name="Reed K.L."/>
            <person name="Sower S.A."/>
        </authorList>
    </citation>
    <scope>NUCLEOTIDE SEQUENCE</scope>
</reference>
<keyword evidence="8" id="KW-1015">Disulfide bond</keyword>
<keyword evidence="4 12" id="KW-0812">Transmembrane</keyword>
<comment type="subcellular location">
    <subcellularLocation>
        <location evidence="1">Cell membrane</location>
        <topology evidence="1">Multi-pass membrane protein</topology>
    </subcellularLocation>
</comment>
<evidence type="ECO:0000256" key="4">
    <source>
        <dbReference type="ARBA" id="ARBA00022692"/>
    </source>
</evidence>
<sequence length="460" mass="51038">MKCALMEPINMNMTPRAAFLNNVTGPPNASHTGDEQLTNSSINSDIRLPATQFRVISTFALFIFAAISNLTVLCTISHNHRKTKSHVRILIVNLTTADLLITFIVMPLDAVWHITTQWYAGEFACRLLMFLRLLAMYSSAFITVVISLDRHSAILNPLGIGKAKAKNKTMLSVAWVLSVLLAVPQLFLFHVKSPKGNKNFVQCVTHGNFVEQWHHNLYYMFTFVFLFILPLFIMIFCYCRILLEISKRMREGSISSKEIRLRRSNNNIPKARMRTLKMSIAIVSSFVVCWTPYYVLGIWYWFDRSIVSRKVVPHFVEEMSLTFGLLNACLDPVIYGVFAAHVRREVRRCCRWPRTAAHDRDSSSTPVTGSFRYSASSVRSRRVPFACGEQPEATGAHPTPATRLLQRGCLVAGVPVNRAAAGMAAGAKAFCDASGGGAGGGGGGGEGCTEKTLVCPESCI</sequence>
<dbReference type="GO" id="GO:0004930">
    <property type="term" value="F:G protein-coupled receptor activity"/>
    <property type="evidence" value="ECO:0007669"/>
    <property type="project" value="UniProtKB-KW"/>
</dbReference>
<evidence type="ECO:0000256" key="11">
    <source>
        <dbReference type="ARBA" id="ARBA00082552"/>
    </source>
</evidence>
<dbReference type="Pfam" id="PF00001">
    <property type="entry name" value="7tm_1"/>
    <property type="match status" value="1"/>
</dbReference>
<evidence type="ECO:0000256" key="6">
    <source>
        <dbReference type="ARBA" id="ARBA00023040"/>
    </source>
</evidence>
<keyword evidence="6" id="KW-0297">G-protein coupled receptor</keyword>
<evidence type="ECO:0000313" key="17">
    <source>
        <dbReference type="RefSeq" id="XP_032802858.1"/>
    </source>
</evidence>
<keyword evidence="9 15" id="KW-0675">Receptor</keyword>